<dbReference type="OMA" id="ANYFIGF"/>
<dbReference type="InterPro" id="IPR036412">
    <property type="entry name" value="HAD-like_sf"/>
</dbReference>
<organism evidence="12 13">
    <name type="scientific">Monosiga brevicollis</name>
    <name type="common">Choanoflagellate</name>
    <dbReference type="NCBI Taxonomy" id="81824"/>
    <lineage>
        <taxon>Eukaryota</taxon>
        <taxon>Choanoflagellata</taxon>
        <taxon>Craspedida</taxon>
        <taxon>Salpingoecidae</taxon>
        <taxon>Monosiga</taxon>
    </lineage>
</organism>
<keyword evidence="9" id="KW-0718">Serine biosynthesis</keyword>
<dbReference type="GO" id="GO:0036424">
    <property type="term" value="F:L-phosphoserine phosphatase activity"/>
    <property type="evidence" value="ECO:0000318"/>
    <property type="project" value="GO_Central"/>
</dbReference>
<dbReference type="GO" id="GO:0000287">
    <property type="term" value="F:magnesium ion binding"/>
    <property type="evidence" value="ECO:0000318"/>
    <property type="project" value="GO_Central"/>
</dbReference>
<dbReference type="EC" id="3.1.3.3" evidence="4"/>
<evidence type="ECO:0000256" key="10">
    <source>
        <dbReference type="ARBA" id="ARBA00031693"/>
    </source>
</evidence>
<evidence type="ECO:0000313" key="13">
    <source>
        <dbReference type="Proteomes" id="UP000001357"/>
    </source>
</evidence>
<accession>A9UX52</accession>
<dbReference type="Proteomes" id="UP000001357">
    <property type="component" value="Unassembled WGS sequence"/>
</dbReference>
<evidence type="ECO:0000256" key="5">
    <source>
        <dbReference type="ARBA" id="ARBA00022605"/>
    </source>
</evidence>
<dbReference type="Pfam" id="PF00702">
    <property type="entry name" value="Hydrolase"/>
    <property type="match status" value="1"/>
</dbReference>
<proteinExistence type="inferred from homology"/>
<evidence type="ECO:0000256" key="2">
    <source>
        <dbReference type="ARBA" id="ARBA00005135"/>
    </source>
</evidence>
<dbReference type="GO" id="GO:0005737">
    <property type="term" value="C:cytoplasm"/>
    <property type="evidence" value="ECO:0000318"/>
    <property type="project" value="GO_Central"/>
</dbReference>
<dbReference type="Gene3D" id="3.40.50.1000">
    <property type="entry name" value="HAD superfamily/HAD-like"/>
    <property type="match status" value="2"/>
</dbReference>
<dbReference type="AlphaFoldDB" id="A9UX52"/>
<dbReference type="PANTHER" id="PTHR43344">
    <property type="entry name" value="PHOSPHOSERINE PHOSPHATASE"/>
    <property type="match status" value="1"/>
</dbReference>
<dbReference type="eggNOG" id="KOG1615">
    <property type="taxonomic scope" value="Eukaryota"/>
</dbReference>
<dbReference type="InterPro" id="IPR050582">
    <property type="entry name" value="HAD-like_SerB"/>
</dbReference>
<dbReference type="NCBIfam" id="TIGR00338">
    <property type="entry name" value="serB"/>
    <property type="match status" value="1"/>
</dbReference>
<keyword evidence="5" id="KW-0028">Amino-acid biosynthesis</keyword>
<reference evidence="12 13" key="1">
    <citation type="journal article" date="2008" name="Nature">
        <title>The genome of the choanoflagellate Monosiga brevicollis and the origin of metazoans.</title>
        <authorList>
            <consortium name="JGI Sequencing"/>
            <person name="King N."/>
            <person name="Westbrook M.J."/>
            <person name="Young S.L."/>
            <person name="Kuo A."/>
            <person name="Abedin M."/>
            <person name="Chapman J."/>
            <person name="Fairclough S."/>
            <person name="Hellsten U."/>
            <person name="Isogai Y."/>
            <person name="Letunic I."/>
            <person name="Marr M."/>
            <person name="Pincus D."/>
            <person name="Putnam N."/>
            <person name="Rokas A."/>
            <person name="Wright K.J."/>
            <person name="Zuzow R."/>
            <person name="Dirks W."/>
            <person name="Good M."/>
            <person name="Goodstein D."/>
            <person name="Lemons D."/>
            <person name="Li W."/>
            <person name="Lyons J.B."/>
            <person name="Morris A."/>
            <person name="Nichols S."/>
            <person name="Richter D.J."/>
            <person name="Salamov A."/>
            <person name="Bork P."/>
            <person name="Lim W.A."/>
            <person name="Manning G."/>
            <person name="Miller W.T."/>
            <person name="McGinnis W."/>
            <person name="Shapiro H."/>
            <person name="Tjian R."/>
            <person name="Grigoriev I.V."/>
            <person name="Rokhsar D."/>
        </authorList>
    </citation>
    <scope>NUCLEOTIDE SEQUENCE [LARGE SCALE GENOMIC DNA]</scope>
    <source>
        <strain evidence="13">MX1 / ATCC 50154</strain>
    </source>
</reference>
<comment type="pathway">
    <text evidence="2">Amino-acid biosynthesis; L-serine biosynthesis; L-serine from 3-phospho-D-glycerate: step 3/3.</text>
</comment>
<dbReference type="KEGG" id="mbr:MONBRDRAFT_16456"/>
<protein>
    <recommendedName>
        <fullName evidence="4">phosphoserine phosphatase</fullName>
        <ecNumber evidence="4">3.1.3.3</ecNumber>
    </recommendedName>
    <alternativeName>
        <fullName evidence="10">O-phosphoserine phosphohydrolase</fullName>
    </alternativeName>
</protein>
<keyword evidence="8" id="KW-0460">Magnesium</keyword>
<dbReference type="InterPro" id="IPR023214">
    <property type="entry name" value="HAD_sf"/>
</dbReference>
<evidence type="ECO:0000256" key="11">
    <source>
        <dbReference type="PIRSR" id="PIRSR604469-1"/>
    </source>
</evidence>
<dbReference type="RefSeq" id="XP_001745098.1">
    <property type="nucleotide sequence ID" value="XM_001745046.1"/>
</dbReference>
<dbReference type="EMBL" id="CH991548">
    <property type="protein sequence ID" value="EDQ90331.1"/>
    <property type="molecule type" value="Genomic_DNA"/>
</dbReference>
<feature type="active site" description="Proton donor" evidence="11">
    <location>
        <position position="18"/>
    </location>
</feature>
<dbReference type="NCBIfam" id="TIGR01488">
    <property type="entry name" value="HAD-SF-IB"/>
    <property type="match status" value="1"/>
</dbReference>
<evidence type="ECO:0000256" key="6">
    <source>
        <dbReference type="ARBA" id="ARBA00022723"/>
    </source>
</evidence>
<evidence type="ECO:0000256" key="8">
    <source>
        <dbReference type="ARBA" id="ARBA00022842"/>
    </source>
</evidence>
<evidence type="ECO:0000256" key="1">
    <source>
        <dbReference type="ARBA" id="ARBA00001946"/>
    </source>
</evidence>
<dbReference type="CDD" id="cd04309">
    <property type="entry name" value="HAD_PSP_eu"/>
    <property type="match status" value="1"/>
</dbReference>
<dbReference type="InterPro" id="IPR004469">
    <property type="entry name" value="PSP"/>
</dbReference>
<keyword evidence="6" id="KW-0479">Metal-binding</keyword>
<dbReference type="FunFam" id="3.40.50.1000:FF:000077">
    <property type="entry name" value="Phosphoserine phosphatase, chloroplastic"/>
    <property type="match status" value="1"/>
</dbReference>
<dbReference type="PANTHER" id="PTHR43344:SF2">
    <property type="entry name" value="PHOSPHOSERINE PHOSPHATASE"/>
    <property type="match status" value="1"/>
</dbReference>
<evidence type="ECO:0000256" key="3">
    <source>
        <dbReference type="ARBA" id="ARBA00009184"/>
    </source>
</evidence>
<feature type="active site" description="Nucleophile" evidence="11">
    <location>
        <position position="16"/>
    </location>
</feature>
<dbReference type="GeneID" id="5890328"/>
<keyword evidence="7" id="KW-0378">Hydrolase</keyword>
<evidence type="ECO:0000256" key="9">
    <source>
        <dbReference type="ARBA" id="ARBA00023299"/>
    </source>
</evidence>
<keyword evidence="13" id="KW-1185">Reference proteome</keyword>
<gene>
    <name evidence="12" type="ORF">MONBRDRAFT_16456</name>
</gene>
<evidence type="ECO:0000313" key="12">
    <source>
        <dbReference type="EMBL" id="EDQ90331.1"/>
    </source>
</evidence>
<dbReference type="FunCoup" id="A9UX52">
    <property type="interactions" value="565"/>
</dbReference>
<evidence type="ECO:0000256" key="7">
    <source>
        <dbReference type="ARBA" id="ARBA00022801"/>
    </source>
</evidence>
<evidence type="ECO:0000256" key="4">
    <source>
        <dbReference type="ARBA" id="ARBA00012640"/>
    </source>
</evidence>
<dbReference type="InParanoid" id="A9UX52"/>
<dbReference type="UniPathway" id="UPA00135">
    <property type="reaction ID" value="UER00198"/>
</dbReference>
<dbReference type="SUPFAM" id="SSF56784">
    <property type="entry name" value="HAD-like"/>
    <property type="match status" value="1"/>
</dbReference>
<dbReference type="STRING" id="81824.A9UX52"/>
<sequence>MDVAAVYQRVRAVCFDVDSTVCIDEGIDKLAEYCGVGQAVAEWTARAMGGSVTFQDSFAARLDIIKPTTAQVRIQALVEEGPKLTPGVREVVAALQARGVQVFLVTGGIRPLILPVAAALNISPDNIFANVLHHDATGAYVDFDRNQPTSRTGGKQEVARLLREERGLAPLIMIGDGATDMEARPPADAFIGFGGNVVREKVKAGADWFISSFDELLALEKSQGASS</sequence>
<dbReference type="GO" id="GO:0006564">
    <property type="term" value="P:L-serine biosynthetic process"/>
    <property type="evidence" value="ECO:0000318"/>
    <property type="project" value="GO_Central"/>
</dbReference>
<name>A9UX52_MONBE</name>
<comment type="cofactor">
    <cofactor evidence="1">
        <name>Mg(2+)</name>
        <dbReference type="ChEBI" id="CHEBI:18420"/>
    </cofactor>
</comment>
<comment type="similarity">
    <text evidence="3">Belongs to the HAD-like hydrolase superfamily. SerB family.</text>
</comment>